<organism evidence="2 3">
    <name type="scientific">Nitrososphaera gargensis (strain Ga9.2)</name>
    <dbReference type="NCBI Taxonomy" id="1237085"/>
    <lineage>
        <taxon>Archaea</taxon>
        <taxon>Nitrososphaerota</taxon>
        <taxon>Nitrososphaeria</taxon>
        <taxon>Nitrososphaerales</taxon>
        <taxon>Nitrososphaeraceae</taxon>
        <taxon>Nitrososphaera</taxon>
    </lineage>
</organism>
<keyword evidence="1" id="KW-1133">Transmembrane helix</keyword>
<evidence type="ECO:0000313" key="3">
    <source>
        <dbReference type="Proteomes" id="UP000008037"/>
    </source>
</evidence>
<reference evidence="2 3" key="1">
    <citation type="journal article" date="2012" name="Environ. Microbiol.">
        <title>The genome of the ammonia-oxidizing Candidatus Nitrososphaera gargensis: insights into metabolic versatility and environmental adaptations.</title>
        <authorList>
            <person name="Spang A."/>
            <person name="Poehlein A."/>
            <person name="Offre P."/>
            <person name="Zumbragel S."/>
            <person name="Haider S."/>
            <person name="Rychlik N."/>
            <person name="Nowka B."/>
            <person name="Schmeisser C."/>
            <person name="Lebedeva E.V."/>
            <person name="Rattei T."/>
            <person name="Bohm C."/>
            <person name="Schmid M."/>
            <person name="Galushko A."/>
            <person name="Hatzenpichler R."/>
            <person name="Weinmaier T."/>
            <person name="Daniel R."/>
            <person name="Schleper C."/>
            <person name="Spieck E."/>
            <person name="Streit W."/>
            <person name="Wagner M."/>
        </authorList>
    </citation>
    <scope>NUCLEOTIDE SEQUENCE [LARGE SCALE GENOMIC DNA]</scope>
    <source>
        <strain evidence="3">Ga9.2</strain>
    </source>
</reference>
<dbReference type="GeneID" id="13797334"/>
<keyword evidence="3" id="KW-1185">Reference proteome</keyword>
<feature type="transmembrane region" description="Helical" evidence="1">
    <location>
        <begin position="178"/>
        <end position="197"/>
    </location>
</feature>
<name>K0IGA2_NITGG</name>
<gene>
    <name evidence="2" type="ordered locus">Ngar_c35230</name>
</gene>
<feature type="transmembrane region" description="Helical" evidence="1">
    <location>
        <begin position="139"/>
        <end position="166"/>
    </location>
</feature>
<dbReference type="HOGENOM" id="CLU_1067998_0_0_2"/>
<dbReference type="Proteomes" id="UP000008037">
    <property type="component" value="Chromosome"/>
</dbReference>
<dbReference type="EMBL" id="CP002408">
    <property type="protein sequence ID" value="AFU60436.1"/>
    <property type="molecule type" value="Genomic_DNA"/>
</dbReference>
<dbReference type="AlphaFoldDB" id="K0IGA2"/>
<keyword evidence="1" id="KW-0812">Transmembrane</keyword>
<sequence length="260" mass="29134">MYSSDRKKVGFLRKTLPEYMVVKKGLIGLSSYLIPKSLAESVDKKGIRLRITAYEARHKYSHSKMKRLAIYGQVPKSAVQQRIVYDRLQTLRYSTTRNRLAAGIAFVSGILFLLSGYRANIEIYNLIRDQLVINTARDFWTYAVIPIGFLALLSQLGGLTVLMGAGLFAANRVNIGKFLVFVGTGQGLITVLIRIALEFWSGRLALDNNYITWLTSTATGLGILFAVVASYITKGKGESVYVKAIRFILRKRSVARRPRT</sequence>
<dbReference type="RefSeq" id="WP_015020968.1">
    <property type="nucleotide sequence ID" value="NC_018719.1"/>
</dbReference>
<proteinExistence type="predicted"/>
<evidence type="ECO:0000256" key="1">
    <source>
        <dbReference type="SAM" id="Phobius"/>
    </source>
</evidence>
<dbReference type="OrthoDB" id="382608at2157"/>
<keyword evidence="1" id="KW-0472">Membrane</keyword>
<accession>K0IGA2</accession>
<protein>
    <submittedName>
        <fullName evidence="2">Uncharacterized protein</fullName>
    </submittedName>
</protein>
<dbReference type="BioCyc" id="CNIT1237085:G1324-3524-MONOMER"/>
<evidence type="ECO:0000313" key="2">
    <source>
        <dbReference type="EMBL" id="AFU60436.1"/>
    </source>
</evidence>
<dbReference type="InParanoid" id="K0IGA2"/>
<dbReference type="KEGG" id="nga:Ngar_c35230"/>
<feature type="transmembrane region" description="Helical" evidence="1">
    <location>
        <begin position="100"/>
        <end position="119"/>
    </location>
</feature>
<feature type="transmembrane region" description="Helical" evidence="1">
    <location>
        <begin position="209"/>
        <end position="233"/>
    </location>
</feature>